<dbReference type="Proteomes" id="UP000805614">
    <property type="component" value="Unassembled WGS sequence"/>
</dbReference>
<evidence type="ECO:0000259" key="2">
    <source>
        <dbReference type="PROSITE" id="PS51186"/>
    </source>
</evidence>
<sequence>MRGGRAASTQSIQITILPTSADTDLNLLDRITELVNEVYAVAEAGLWADGAARTTVDEVADLIRAGQIAVARLDGRIVGCVRVQRLDRDKGEFGMLAADPGHRGVGIGRELVHFAEERSRKDGLITMQLELLVPRNWTHPSKEFLAGWYSRIGYRLVRTGTIDETYPALAPLLATPCDFTIYHKDLNG</sequence>
<dbReference type="InterPro" id="IPR016181">
    <property type="entry name" value="Acyl_CoA_acyltransferase"/>
</dbReference>
<keyword evidence="1" id="KW-0808">Transferase</keyword>
<organism evidence="3 4">
    <name type="scientific">Actinomadura alba</name>
    <dbReference type="NCBI Taxonomy" id="406431"/>
    <lineage>
        <taxon>Bacteria</taxon>
        <taxon>Bacillati</taxon>
        <taxon>Actinomycetota</taxon>
        <taxon>Actinomycetes</taxon>
        <taxon>Streptosporangiales</taxon>
        <taxon>Thermomonosporaceae</taxon>
        <taxon>Actinomadura</taxon>
    </lineage>
</organism>
<protein>
    <submittedName>
        <fullName evidence="3">GNAT family N-acetyltransferase</fullName>
    </submittedName>
</protein>
<dbReference type="RefSeq" id="WP_187243422.1">
    <property type="nucleotide sequence ID" value="NZ_BAAAOK010000009.1"/>
</dbReference>
<dbReference type="PANTHER" id="PTHR13947:SF37">
    <property type="entry name" value="LD18367P"/>
    <property type="match status" value="1"/>
</dbReference>
<dbReference type="InterPro" id="IPR050769">
    <property type="entry name" value="NAT_camello-type"/>
</dbReference>
<dbReference type="PROSITE" id="PS51186">
    <property type="entry name" value="GNAT"/>
    <property type="match status" value="1"/>
</dbReference>
<accession>A0ABR7LPU6</accession>
<dbReference type="Pfam" id="PF13508">
    <property type="entry name" value="Acetyltransf_7"/>
    <property type="match status" value="1"/>
</dbReference>
<keyword evidence="4" id="KW-1185">Reference proteome</keyword>
<comment type="caution">
    <text evidence="3">The sequence shown here is derived from an EMBL/GenBank/DDBJ whole genome shotgun (WGS) entry which is preliminary data.</text>
</comment>
<dbReference type="Gene3D" id="3.40.630.30">
    <property type="match status" value="1"/>
</dbReference>
<dbReference type="PANTHER" id="PTHR13947">
    <property type="entry name" value="GNAT FAMILY N-ACETYLTRANSFERASE"/>
    <property type="match status" value="1"/>
</dbReference>
<evidence type="ECO:0000313" key="3">
    <source>
        <dbReference type="EMBL" id="MBC6466408.1"/>
    </source>
</evidence>
<evidence type="ECO:0000313" key="4">
    <source>
        <dbReference type="Proteomes" id="UP000805614"/>
    </source>
</evidence>
<feature type="domain" description="N-acetyltransferase" evidence="2">
    <location>
        <begin position="25"/>
        <end position="178"/>
    </location>
</feature>
<dbReference type="SUPFAM" id="SSF55729">
    <property type="entry name" value="Acyl-CoA N-acyltransferases (Nat)"/>
    <property type="match status" value="1"/>
</dbReference>
<name>A0ABR7LPU6_9ACTN</name>
<evidence type="ECO:0000256" key="1">
    <source>
        <dbReference type="ARBA" id="ARBA00022679"/>
    </source>
</evidence>
<gene>
    <name evidence="3" type="ORF">HKK74_12965</name>
</gene>
<dbReference type="InterPro" id="IPR000182">
    <property type="entry name" value="GNAT_dom"/>
</dbReference>
<dbReference type="CDD" id="cd04301">
    <property type="entry name" value="NAT_SF"/>
    <property type="match status" value="1"/>
</dbReference>
<reference evidence="3 4" key="1">
    <citation type="submission" date="2020-06" db="EMBL/GenBank/DDBJ databases">
        <title>Actinomadura xiongansis sp. nov., isolated from soil of Baiyangdian.</title>
        <authorList>
            <person name="Zhang X."/>
        </authorList>
    </citation>
    <scope>NUCLEOTIDE SEQUENCE [LARGE SCALE GENOMIC DNA]</scope>
    <source>
        <strain evidence="3 4">HBUM206468</strain>
    </source>
</reference>
<dbReference type="EMBL" id="JABVEC010000008">
    <property type="protein sequence ID" value="MBC6466408.1"/>
    <property type="molecule type" value="Genomic_DNA"/>
</dbReference>
<proteinExistence type="predicted"/>